<dbReference type="VEuPathDB" id="CryptoDB:Vbra_13796"/>
<dbReference type="InterPro" id="IPR000014">
    <property type="entry name" value="PAS"/>
</dbReference>
<dbReference type="InParanoid" id="A0A0G4EY02"/>
<keyword evidence="3" id="KW-0157">Chromophore</keyword>
<dbReference type="OrthoDB" id="447251at2759"/>
<dbReference type="SMART" id="SM00086">
    <property type="entry name" value="PAC"/>
    <property type="match status" value="1"/>
</dbReference>
<dbReference type="InterPro" id="IPR001610">
    <property type="entry name" value="PAC"/>
</dbReference>
<dbReference type="CDD" id="cd00130">
    <property type="entry name" value="PAS"/>
    <property type="match status" value="1"/>
</dbReference>
<dbReference type="PANTHER" id="PTHR47429">
    <property type="entry name" value="PROTEIN TWIN LOV 1"/>
    <property type="match status" value="1"/>
</dbReference>
<feature type="domain" description="PAS" evidence="5">
    <location>
        <begin position="142"/>
        <end position="250"/>
    </location>
</feature>
<dbReference type="SUPFAM" id="SSF55785">
    <property type="entry name" value="PYP-like sensor domain (PAS domain)"/>
    <property type="match status" value="1"/>
</dbReference>
<feature type="compositionally biased region" description="Basic and acidic residues" evidence="4">
    <location>
        <begin position="30"/>
        <end position="42"/>
    </location>
</feature>
<dbReference type="InterPro" id="IPR035965">
    <property type="entry name" value="PAS-like_dom_sf"/>
</dbReference>
<sequence>MISGQPDQSVLPERPARAKKHTIPLTNDMSELKKNRTSRDRMGSVSTDLDEHTGGGLGRGDGEGQMMATAGEGEGGGASSSLKESQKVNLEELREENMGLRKRLKELESQVEDLRLKYSMALAQKDRQLEQKDFDKLTFSSILCDPNQQDCPIILVSSGFCDLTGYSPWEVIGVNCRFLQCEDSDMNVIGQIKQYINRIVNEPTVHLCDDLVVKILNQRKDKRRFWNLLHISPLMIGQRIYLIGVQADVTHLDVDPNNQDHRDKVRQVVKKIFEMGEVHSELCI</sequence>
<organism evidence="6 7">
    <name type="scientific">Vitrella brassicaformis (strain CCMP3155)</name>
    <dbReference type="NCBI Taxonomy" id="1169540"/>
    <lineage>
        <taxon>Eukaryota</taxon>
        <taxon>Sar</taxon>
        <taxon>Alveolata</taxon>
        <taxon>Colpodellida</taxon>
        <taxon>Vitrellaceae</taxon>
        <taxon>Vitrella</taxon>
    </lineage>
</organism>
<reference evidence="6 7" key="1">
    <citation type="submission" date="2014-11" db="EMBL/GenBank/DDBJ databases">
        <authorList>
            <person name="Zhu J."/>
            <person name="Qi W."/>
            <person name="Song R."/>
        </authorList>
    </citation>
    <scope>NUCLEOTIDE SEQUENCE [LARGE SCALE GENOMIC DNA]</scope>
</reference>
<evidence type="ECO:0000259" key="5">
    <source>
        <dbReference type="Pfam" id="PF13426"/>
    </source>
</evidence>
<dbReference type="NCBIfam" id="TIGR00229">
    <property type="entry name" value="sensory_box"/>
    <property type="match status" value="1"/>
</dbReference>
<evidence type="ECO:0000256" key="4">
    <source>
        <dbReference type="SAM" id="MobiDB-lite"/>
    </source>
</evidence>
<evidence type="ECO:0000256" key="2">
    <source>
        <dbReference type="ARBA" id="ARBA00022643"/>
    </source>
</evidence>
<dbReference type="STRING" id="1169540.A0A0G4EY02"/>
<feature type="region of interest" description="Disordered" evidence="4">
    <location>
        <begin position="1"/>
        <end position="85"/>
    </location>
</feature>
<evidence type="ECO:0000256" key="1">
    <source>
        <dbReference type="ARBA" id="ARBA00022630"/>
    </source>
</evidence>
<accession>A0A0G4EY02</accession>
<dbReference type="Gene3D" id="3.30.450.20">
    <property type="entry name" value="PAS domain"/>
    <property type="match status" value="1"/>
</dbReference>
<dbReference type="GO" id="GO:0005634">
    <property type="term" value="C:nucleus"/>
    <property type="evidence" value="ECO:0007669"/>
    <property type="project" value="TreeGrafter"/>
</dbReference>
<dbReference type="Proteomes" id="UP000041254">
    <property type="component" value="Unassembled WGS sequence"/>
</dbReference>
<dbReference type="Pfam" id="PF13426">
    <property type="entry name" value="PAS_9"/>
    <property type="match status" value="1"/>
</dbReference>
<dbReference type="PANTHER" id="PTHR47429:SF2">
    <property type="entry name" value="PROTEIN TWIN LOV 1"/>
    <property type="match status" value="1"/>
</dbReference>
<dbReference type="PhylomeDB" id="A0A0G4EY02"/>
<gene>
    <name evidence="6" type="ORF">Vbra_13796</name>
</gene>
<evidence type="ECO:0000313" key="6">
    <source>
        <dbReference type="EMBL" id="CEM03295.1"/>
    </source>
</evidence>
<dbReference type="AlphaFoldDB" id="A0A0G4EY02"/>
<keyword evidence="2" id="KW-0288">FMN</keyword>
<keyword evidence="1" id="KW-0285">Flavoprotein</keyword>
<evidence type="ECO:0000313" key="7">
    <source>
        <dbReference type="Proteomes" id="UP000041254"/>
    </source>
</evidence>
<evidence type="ECO:0000256" key="3">
    <source>
        <dbReference type="ARBA" id="ARBA00022991"/>
    </source>
</evidence>
<protein>
    <recommendedName>
        <fullName evidence="5">PAS domain-containing protein</fullName>
    </recommendedName>
</protein>
<name>A0A0G4EY02_VITBC</name>
<dbReference type="EMBL" id="CDMY01000337">
    <property type="protein sequence ID" value="CEM03295.1"/>
    <property type="molecule type" value="Genomic_DNA"/>
</dbReference>
<keyword evidence="7" id="KW-1185">Reference proteome</keyword>
<proteinExistence type="predicted"/>